<evidence type="ECO:0000313" key="1">
    <source>
        <dbReference type="EMBL" id="DAE25712.1"/>
    </source>
</evidence>
<accession>A0A8S5R2Y2</accession>
<dbReference type="EMBL" id="BK015800">
    <property type="protein sequence ID" value="DAE25712.1"/>
    <property type="molecule type" value="Genomic_DNA"/>
</dbReference>
<reference evidence="1" key="1">
    <citation type="journal article" date="2021" name="Proc. Natl. Acad. Sci. U.S.A.">
        <title>A Catalog of Tens of Thousands of Viruses from Human Metagenomes Reveals Hidden Associations with Chronic Diseases.</title>
        <authorList>
            <person name="Tisza M.J."/>
            <person name="Buck C.B."/>
        </authorList>
    </citation>
    <scope>NUCLEOTIDE SEQUENCE</scope>
    <source>
        <strain evidence="1">CtC6Q17</strain>
    </source>
</reference>
<sequence>MENEYFDTDEIMVIDFDKNGWHGYFGEREEENK</sequence>
<organism evidence="1">
    <name type="scientific">Siphoviridae sp. ctC6Q17</name>
    <dbReference type="NCBI Taxonomy" id="2827271"/>
    <lineage>
        <taxon>Viruses</taxon>
        <taxon>Duplodnaviria</taxon>
        <taxon>Heunggongvirae</taxon>
        <taxon>Uroviricota</taxon>
        <taxon>Caudoviricetes</taxon>
    </lineage>
</organism>
<protein>
    <submittedName>
        <fullName evidence="1">Uncharacterized protein</fullName>
    </submittedName>
</protein>
<proteinExistence type="predicted"/>
<name>A0A8S5R2Y2_9CAUD</name>